<feature type="region of interest" description="Disordered" evidence="2">
    <location>
        <begin position="143"/>
        <end position="301"/>
    </location>
</feature>
<evidence type="ECO:0000313" key="5">
    <source>
        <dbReference type="Proteomes" id="UP000192472"/>
    </source>
</evidence>
<gene>
    <name evidence="4" type="ORF">SAMN04488029_3764</name>
</gene>
<sequence>MKRLTTIFILAICFGASANDISKINKLKKNAEIAFEHQQFDVAVSNYSYLLDTLQIYDEESIMNLGHAYYQLNQKDLAQAQYQKLVLSKNEGLKSVAYQQLGAMSNDPKTMEKAMSYFKESIKSDPGNLDARYNYELVKKRLKEQQDQNQDQKNDDQNNENQENKDEEKKDQENKENEDQQEGDQNKDQEKQDSEDQEQQNQENKEQEGENKDDQQQEGQDEKKEGEEEKQPEPKEGEEGEQNEKDKQQQPPSPSDKMQEMNISEEKAKMILEALKNSEIQYIQQNRRKPTKRKESDKPDW</sequence>
<evidence type="ECO:0000256" key="2">
    <source>
        <dbReference type="SAM" id="MobiDB-lite"/>
    </source>
</evidence>
<dbReference type="EMBL" id="FWYF01000004">
    <property type="protein sequence ID" value="SMD38355.1"/>
    <property type="molecule type" value="Genomic_DNA"/>
</dbReference>
<dbReference type="Proteomes" id="UP000192472">
    <property type="component" value="Unassembled WGS sequence"/>
</dbReference>
<dbReference type="Pfam" id="PF13181">
    <property type="entry name" value="TPR_8"/>
    <property type="match status" value="1"/>
</dbReference>
<feature type="compositionally biased region" description="Basic and acidic residues" evidence="2">
    <location>
        <begin position="143"/>
        <end position="194"/>
    </location>
</feature>
<evidence type="ECO:0000256" key="3">
    <source>
        <dbReference type="SAM" id="SignalP"/>
    </source>
</evidence>
<protein>
    <submittedName>
        <fullName evidence="4">Tetratricopeptide repeat</fullName>
    </submittedName>
</protein>
<proteinExistence type="predicted"/>
<keyword evidence="1" id="KW-0802">TPR repeat</keyword>
<name>A0A1W2GNX4_REIFA</name>
<feature type="compositionally biased region" description="Basic and acidic residues" evidence="2">
    <location>
        <begin position="203"/>
        <end position="248"/>
    </location>
</feature>
<dbReference type="InterPro" id="IPR019734">
    <property type="entry name" value="TPR_rpt"/>
</dbReference>
<dbReference type="InterPro" id="IPR011990">
    <property type="entry name" value="TPR-like_helical_dom_sf"/>
</dbReference>
<organism evidence="4 5">
    <name type="scientific">Reichenbachiella faecimaris</name>
    <dbReference type="NCBI Taxonomy" id="692418"/>
    <lineage>
        <taxon>Bacteria</taxon>
        <taxon>Pseudomonadati</taxon>
        <taxon>Bacteroidota</taxon>
        <taxon>Cytophagia</taxon>
        <taxon>Cytophagales</taxon>
        <taxon>Reichenbachiellaceae</taxon>
        <taxon>Reichenbachiella</taxon>
    </lineage>
</organism>
<dbReference type="Gene3D" id="1.25.40.10">
    <property type="entry name" value="Tetratricopeptide repeat domain"/>
    <property type="match status" value="1"/>
</dbReference>
<dbReference type="SUPFAM" id="SSF48452">
    <property type="entry name" value="TPR-like"/>
    <property type="match status" value="1"/>
</dbReference>
<dbReference type="PROSITE" id="PS50005">
    <property type="entry name" value="TPR"/>
    <property type="match status" value="1"/>
</dbReference>
<feature type="signal peptide" evidence="3">
    <location>
        <begin position="1"/>
        <end position="18"/>
    </location>
</feature>
<dbReference type="AlphaFoldDB" id="A0A1W2GNX4"/>
<evidence type="ECO:0000256" key="1">
    <source>
        <dbReference type="PROSITE-ProRule" id="PRU00339"/>
    </source>
</evidence>
<keyword evidence="3" id="KW-0732">Signal</keyword>
<reference evidence="4 5" key="1">
    <citation type="submission" date="2017-04" db="EMBL/GenBank/DDBJ databases">
        <authorList>
            <person name="Afonso C.L."/>
            <person name="Miller P.J."/>
            <person name="Scott M.A."/>
            <person name="Spackman E."/>
            <person name="Goraichik I."/>
            <person name="Dimitrov K.M."/>
            <person name="Suarez D.L."/>
            <person name="Swayne D.E."/>
        </authorList>
    </citation>
    <scope>NUCLEOTIDE SEQUENCE [LARGE SCALE GENOMIC DNA]</scope>
    <source>
        <strain evidence="4 5">DSM 26133</strain>
    </source>
</reference>
<dbReference type="STRING" id="692418.SAMN04488029_3764"/>
<keyword evidence="5" id="KW-1185">Reference proteome</keyword>
<feature type="chain" id="PRO_5010707923" evidence="3">
    <location>
        <begin position="19"/>
        <end position="301"/>
    </location>
</feature>
<dbReference type="RefSeq" id="WP_084374380.1">
    <property type="nucleotide sequence ID" value="NZ_FWYF01000004.1"/>
</dbReference>
<dbReference type="OrthoDB" id="597471at2"/>
<evidence type="ECO:0000313" key="4">
    <source>
        <dbReference type="EMBL" id="SMD38355.1"/>
    </source>
</evidence>
<accession>A0A1W2GNX4</accession>
<feature type="repeat" description="TPR" evidence="1">
    <location>
        <begin position="95"/>
        <end position="128"/>
    </location>
</feature>